<feature type="transmembrane region" description="Helical" evidence="1">
    <location>
        <begin position="210"/>
        <end position="227"/>
    </location>
</feature>
<evidence type="ECO:0000313" key="2">
    <source>
        <dbReference type="EMBL" id="NNG40341.1"/>
    </source>
</evidence>
<evidence type="ECO:0000313" key="3">
    <source>
        <dbReference type="Proteomes" id="UP000557772"/>
    </source>
</evidence>
<dbReference type="RefSeq" id="WP_171156515.1">
    <property type="nucleotide sequence ID" value="NZ_JABENB010000002.1"/>
</dbReference>
<proteinExistence type="predicted"/>
<feature type="transmembrane region" description="Helical" evidence="1">
    <location>
        <begin position="179"/>
        <end position="198"/>
    </location>
</feature>
<feature type="transmembrane region" description="Helical" evidence="1">
    <location>
        <begin position="272"/>
        <end position="291"/>
    </location>
</feature>
<accession>A0A849ALV3</accession>
<keyword evidence="1" id="KW-0812">Transmembrane</keyword>
<feature type="transmembrane region" description="Helical" evidence="1">
    <location>
        <begin position="92"/>
        <end position="114"/>
    </location>
</feature>
<keyword evidence="1" id="KW-0472">Membrane</keyword>
<feature type="transmembrane region" description="Helical" evidence="1">
    <location>
        <begin position="239"/>
        <end position="260"/>
    </location>
</feature>
<dbReference type="Proteomes" id="UP000557772">
    <property type="component" value="Unassembled WGS sequence"/>
</dbReference>
<organism evidence="2 3">
    <name type="scientific">Flexivirga aerilata</name>
    <dbReference type="NCBI Taxonomy" id="1656889"/>
    <lineage>
        <taxon>Bacteria</taxon>
        <taxon>Bacillati</taxon>
        <taxon>Actinomycetota</taxon>
        <taxon>Actinomycetes</taxon>
        <taxon>Micrococcales</taxon>
        <taxon>Dermacoccaceae</taxon>
        <taxon>Flexivirga</taxon>
    </lineage>
</organism>
<evidence type="ECO:0000256" key="1">
    <source>
        <dbReference type="SAM" id="Phobius"/>
    </source>
</evidence>
<feature type="transmembrane region" description="Helical" evidence="1">
    <location>
        <begin position="65"/>
        <end position="85"/>
    </location>
</feature>
<keyword evidence="1" id="KW-1133">Transmembrane helix</keyword>
<feature type="transmembrane region" description="Helical" evidence="1">
    <location>
        <begin position="25"/>
        <end position="45"/>
    </location>
</feature>
<gene>
    <name evidence="2" type="ORF">HJ588_13810</name>
</gene>
<protein>
    <submittedName>
        <fullName evidence="2">Uncharacterized protein</fullName>
    </submittedName>
</protein>
<reference evidence="2 3" key="1">
    <citation type="submission" date="2020-05" db="EMBL/GenBank/DDBJ databases">
        <title>Flexivirga sp. ID2601S isolated from air conditioner.</title>
        <authorList>
            <person name="Kim D.H."/>
        </authorList>
    </citation>
    <scope>NUCLEOTIDE SEQUENCE [LARGE SCALE GENOMIC DNA]</scope>
    <source>
        <strain evidence="2 3">ID2601S</strain>
    </source>
</reference>
<dbReference type="AlphaFoldDB" id="A0A849ALV3"/>
<name>A0A849ALV3_9MICO</name>
<feature type="transmembrane region" description="Helical" evidence="1">
    <location>
        <begin position="134"/>
        <end position="158"/>
    </location>
</feature>
<comment type="caution">
    <text evidence="2">The sequence shown here is derived from an EMBL/GenBank/DDBJ whole genome shotgun (WGS) entry which is preliminary data.</text>
</comment>
<dbReference type="EMBL" id="JABENB010000002">
    <property type="protein sequence ID" value="NNG40341.1"/>
    <property type="molecule type" value="Genomic_DNA"/>
</dbReference>
<sequence>MTTLHSARGRMSSGPTRSAGRAQRILAIGAALLALPYFMLKVVWLSGSRIGIQDPDFGRSAVMHALNGATLGLDLAVLGLATVFYRNARPRSLLVVPPMWIGYGLLGQILLLIVPATLLQPTTSASAGPDAIAGWVYAVVYTGFCGIGLCLLPAFALYARDRWGRDWSRPLKSVAPQPVPAFTTSVAVLVALALAGYGLTRGDLRDGVPWLTDAGLGALAVLALLALSRGMTALPRWSALLVLFAGSGAWVAWGVYGLVLELVPNDLTSGPSSAAPVILNAAKVAGGLALARTIRRHA</sequence>
<keyword evidence="3" id="KW-1185">Reference proteome</keyword>